<name>A0A921EP95_9ACTN</name>
<sequence>MVGQAFGEPAGWPRQDLIGWSEQFDAHIAYEGYYCGVFPMPVDGLEPPAMGWWSPMLRGILPLRGLRVTRSLRKSAKRYLTTVDEDFDGVIAACANPDRDGAWIDSRIHLAYRKLAAEGVAHSVEVWDDAGRLVGGLYGVHAHGVFAGESMFHDPELGRDASKVALIRLVTHLLQMGVTLLDVQWLTEHLGTMGAFEIPREEYLTRLHRALRLPHQPWSTGRWQGAELLARFDAAMAADPLSPYRGAPASDILGGGGGR</sequence>
<comment type="catalytic activity">
    <reaction evidence="4">
        <text>L-phenylalanyl-tRNA(Phe) + an N-terminal L-alpha-aminoacyl-[protein] = an N-terminal L-phenylalanyl-L-alpha-aminoacyl-[protein] + tRNA(Phe)</text>
        <dbReference type="Rhea" id="RHEA:43632"/>
        <dbReference type="Rhea" id="RHEA-COMP:9668"/>
        <dbReference type="Rhea" id="RHEA-COMP:9699"/>
        <dbReference type="Rhea" id="RHEA-COMP:10636"/>
        <dbReference type="Rhea" id="RHEA-COMP:10637"/>
        <dbReference type="ChEBI" id="CHEBI:78442"/>
        <dbReference type="ChEBI" id="CHEBI:78531"/>
        <dbReference type="ChEBI" id="CHEBI:78597"/>
        <dbReference type="ChEBI" id="CHEBI:83561"/>
        <dbReference type="EC" id="2.3.2.6"/>
    </reaction>
</comment>
<keyword evidence="3 4" id="KW-0012">Acyltransferase</keyword>
<dbReference type="PANTHER" id="PTHR30098:SF2">
    <property type="entry name" value="LEUCYL_PHENYLALANYL-TRNA--PROTEIN TRANSFERASE"/>
    <property type="match status" value="1"/>
</dbReference>
<dbReference type="EC" id="2.3.2.6" evidence="4"/>
<proteinExistence type="inferred from homology"/>
<dbReference type="InterPro" id="IPR042203">
    <property type="entry name" value="Leu/Phe-tRNA_Trfase_C"/>
</dbReference>
<dbReference type="GO" id="GO:0030163">
    <property type="term" value="P:protein catabolic process"/>
    <property type="evidence" value="ECO:0007669"/>
    <property type="project" value="UniProtKB-UniRule"/>
</dbReference>
<dbReference type="Gene3D" id="3.40.630.70">
    <property type="entry name" value="Leucyl/phenylalanyl-tRNA-protein transferase, C-terminal domain"/>
    <property type="match status" value="1"/>
</dbReference>
<comment type="catalytic activity">
    <reaction evidence="4">
        <text>N-terminal L-lysyl-[protein] + L-leucyl-tRNA(Leu) = N-terminal L-leucyl-L-lysyl-[protein] + tRNA(Leu) + H(+)</text>
        <dbReference type="Rhea" id="RHEA:12340"/>
        <dbReference type="Rhea" id="RHEA-COMP:9613"/>
        <dbReference type="Rhea" id="RHEA-COMP:9622"/>
        <dbReference type="Rhea" id="RHEA-COMP:12670"/>
        <dbReference type="Rhea" id="RHEA-COMP:12671"/>
        <dbReference type="ChEBI" id="CHEBI:15378"/>
        <dbReference type="ChEBI" id="CHEBI:65249"/>
        <dbReference type="ChEBI" id="CHEBI:78442"/>
        <dbReference type="ChEBI" id="CHEBI:78494"/>
        <dbReference type="ChEBI" id="CHEBI:133043"/>
        <dbReference type="EC" id="2.3.2.6"/>
    </reaction>
</comment>
<reference evidence="5" key="1">
    <citation type="journal article" date="2021" name="PeerJ">
        <title>Extensive microbial diversity within the chicken gut microbiome revealed by metagenomics and culture.</title>
        <authorList>
            <person name="Gilroy R."/>
            <person name="Ravi A."/>
            <person name="Getino M."/>
            <person name="Pursley I."/>
            <person name="Horton D.L."/>
            <person name="Alikhan N.F."/>
            <person name="Baker D."/>
            <person name="Gharbi K."/>
            <person name="Hall N."/>
            <person name="Watson M."/>
            <person name="Adriaenssens E.M."/>
            <person name="Foster-Nyarko E."/>
            <person name="Jarju S."/>
            <person name="Secka A."/>
            <person name="Antonio M."/>
            <person name="Oren A."/>
            <person name="Chaudhuri R.R."/>
            <person name="La Ragione R."/>
            <person name="Hildebrand F."/>
            <person name="Pallen M.J."/>
        </authorList>
    </citation>
    <scope>NUCLEOTIDE SEQUENCE</scope>
    <source>
        <strain evidence="5">ChiGjej3B3-7470</strain>
    </source>
</reference>
<keyword evidence="1 4" id="KW-0963">Cytoplasm</keyword>
<dbReference type="PANTHER" id="PTHR30098">
    <property type="entry name" value="LEUCYL/PHENYLALANYL-TRNA--PROTEIN TRANSFERASE"/>
    <property type="match status" value="1"/>
</dbReference>
<comment type="function">
    <text evidence="4">Functions in the N-end rule pathway of protein degradation where it conjugates Leu, Phe and, less efficiently, Met from aminoacyl-tRNAs to the N-termini of proteins containing an N-terminal arginine or lysine.</text>
</comment>
<dbReference type="InterPro" id="IPR016181">
    <property type="entry name" value="Acyl_CoA_acyltransferase"/>
</dbReference>
<evidence type="ECO:0000313" key="5">
    <source>
        <dbReference type="EMBL" id="HJE51914.1"/>
    </source>
</evidence>
<comment type="catalytic activity">
    <reaction evidence="4">
        <text>N-terminal L-arginyl-[protein] + L-leucyl-tRNA(Leu) = N-terminal L-leucyl-L-arginyl-[protein] + tRNA(Leu) + H(+)</text>
        <dbReference type="Rhea" id="RHEA:50416"/>
        <dbReference type="Rhea" id="RHEA-COMP:9613"/>
        <dbReference type="Rhea" id="RHEA-COMP:9622"/>
        <dbReference type="Rhea" id="RHEA-COMP:12672"/>
        <dbReference type="Rhea" id="RHEA-COMP:12673"/>
        <dbReference type="ChEBI" id="CHEBI:15378"/>
        <dbReference type="ChEBI" id="CHEBI:64719"/>
        <dbReference type="ChEBI" id="CHEBI:78442"/>
        <dbReference type="ChEBI" id="CHEBI:78494"/>
        <dbReference type="ChEBI" id="CHEBI:133044"/>
        <dbReference type="EC" id="2.3.2.6"/>
    </reaction>
</comment>
<dbReference type="HAMAP" id="MF_00688">
    <property type="entry name" value="Leu_Phe_trans"/>
    <property type="match status" value="1"/>
</dbReference>
<protein>
    <recommendedName>
        <fullName evidence="4">Leucyl/phenylalanyl-tRNA--protein transferase</fullName>
        <ecNumber evidence="4">2.3.2.6</ecNumber>
    </recommendedName>
    <alternativeName>
        <fullName evidence="4">L/F-transferase</fullName>
    </alternativeName>
    <alternativeName>
        <fullName evidence="4">Leucyltransferase</fullName>
    </alternativeName>
    <alternativeName>
        <fullName evidence="4">Phenyalanyltransferase</fullName>
    </alternativeName>
</protein>
<dbReference type="GO" id="GO:0005737">
    <property type="term" value="C:cytoplasm"/>
    <property type="evidence" value="ECO:0007669"/>
    <property type="project" value="UniProtKB-SubCell"/>
</dbReference>
<dbReference type="InterPro" id="IPR004616">
    <property type="entry name" value="Leu/Phe-tRNA_Trfase"/>
</dbReference>
<reference evidence="5" key="2">
    <citation type="submission" date="2021-09" db="EMBL/GenBank/DDBJ databases">
        <authorList>
            <person name="Gilroy R."/>
        </authorList>
    </citation>
    <scope>NUCLEOTIDE SEQUENCE</scope>
    <source>
        <strain evidence="5">ChiGjej3B3-7470</strain>
    </source>
</reference>
<gene>
    <name evidence="4 5" type="primary">aat</name>
    <name evidence="5" type="ORF">K8V15_08050</name>
</gene>
<evidence type="ECO:0000256" key="1">
    <source>
        <dbReference type="ARBA" id="ARBA00022490"/>
    </source>
</evidence>
<dbReference type="AlphaFoldDB" id="A0A921EP95"/>
<evidence type="ECO:0000256" key="2">
    <source>
        <dbReference type="ARBA" id="ARBA00022679"/>
    </source>
</evidence>
<dbReference type="Proteomes" id="UP000712713">
    <property type="component" value="Unassembled WGS sequence"/>
</dbReference>
<dbReference type="Pfam" id="PF03588">
    <property type="entry name" value="Leu_Phe_trans"/>
    <property type="match status" value="1"/>
</dbReference>
<dbReference type="EMBL" id="DYZF01000201">
    <property type="protein sequence ID" value="HJE51914.1"/>
    <property type="molecule type" value="Genomic_DNA"/>
</dbReference>
<keyword evidence="2 4" id="KW-0808">Transferase</keyword>
<accession>A0A921EP95</accession>
<evidence type="ECO:0000313" key="6">
    <source>
        <dbReference type="Proteomes" id="UP000712713"/>
    </source>
</evidence>
<dbReference type="SUPFAM" id="SSF55729">
    <property type="entry name" value="Acyl-CoA N-acyltransferases (Nat)"/>
    <property type="match status" value="1"/>
</dbReference>
<dbReference type="NCBIfam" id="TIGR00667">
    <property type="entry name" value="aat"/>
    <property type="match status" value="1"/>
</dbReference>
<comment type="similarity">
    <text evidence="4">Belongs to the L/F-transferase family.</text>
</comment>
<dbReference type="GO" id="GO:0008914">
    <property type="term" value="F:leucyl-tRNA--protein transferase activity"/>
    <property type="evidence" value="ECO:0007669"/>
    <property type="project" value="UniProtKB-UniRule"/>
</dbReference>
<comment type="subcellular location">
    <subcellularLocation>
        <location evidence="4">Cytoplasm</location>
    </subcellularLocation>
</comment>
<evidence type="ECO:0000256" key="3">
    <source>
        <dbReference type="ARBA" id="ARBA00023315"/>
    </source>
</evidence>
<comment type="caution">
    <text evidence="5">The sequence shown here is derived from an EMBL/GenBank/DDBJ whole genome shotgun (WGS) entry which is preliminary data.</text>
</comment>
<organism evidence="5 6">
    <name type="scientific">Tessaracoccus flavescens</name>
    <dbReference type="NCBI Taxonomy" id="399497"/>
    <lineage>
        <taxon>Bacteria</taxon>
        <taxon>Bacillati</taxon>
        <taxon>Actinomycetota</taxon>
        <taxon>Actinomycetes</taxon>
        <taxon>Propionibacteriales</taxon>
        <taxon>Propionibacteriaceae</taxon>
        <taxon>Tessaracoccus</taxon>
    </lineage>
</organism>
<evidence type="ECO:0000256" key="4">
    <source>
        <dbReference type="HAMAP-Rule" id="MF_00688"/>
    </source>
</evidence>